<dbReference type="PANTHER" id="PTHR30282:SF1">
    <property type="entry name" value="ABGT FAMILY TRANSPORTER"/>
    <property type="match status" value="1"/>
</dbReference>
<dbReference type="RefSeq" id="WP_214535175.1">
    <property type="nucleotide sequence ID" value="NZ_JAHFVK010000001.1"/>
</dbReference>
<feature type="transmembrane region" description="Helical" evidence="1">
    <location>
        <begin position="270"/>
        <end position="288"/>
    </location>
</feature>
<reference evidence="2 3" key="1">
    <citation type="submission" date="2021-05" db="EMBL/GenBank/DDBJ databases">
        <title>Croceibacterium sp. LX-88 genome sequence.</title>
        <authorList>
            <person name="Luo X."/>
        </authorList>
    </citation>
    <scope>NUCLEOTIDE SEQUENCE [LARGE SCALE GENOMIC DNA]</scope>
    <source>
        <strain evidence="2 3">LX-88</strain>
    </source>
</reference>
<sequence>MASTASTGSVPRTRGDRFLDTVERLGNSLPDPVAIFAFIIVVLVAISAAGAGMGWTAVNPATGETLAAKSLLSEELVRQLLTEMPRTYTGFPPLGLVLTIMLGAGVAEKSGLLSALIRKAVRGISDRLLSPAVILLGMLTVHAVDAGYLVYIPLAGVVFANAGRNPVLGLILGFVGCATGLAGNLLPGQYDVLILGITQTGAALLEPSWTMNPLGNWWFLIAIAVAFVGLGWLIAAKIVGPRLEAWSGEEGQVQPAPSELTPEERKGLRAAGLTALLVVLATAALIFTPGFRPLYDMSAEPGERIVPFYRSIAAILFVLLLGCGWAFGKGAGTIKGHRDVIRFMAEGLEGMLPYLVIAFFAAHFVAMFGWSNLAPITAINGSEFLRSLNAPPALLLPMLTTASAWLDFLIASGSAKWTAMAPVAVPMLMLLDISPEMTTAAYRVGDTVTNLISPLNPYFVLVLIYCQRWNPKMRLGTLLSATLPFAIAFYLAGSLIVAGWVAFDLPLGPGTRVGFELAAAR</sequence>
<evidence type="ECO:0000256" key="1">
    <source>
        <dbReference type="SAM" id="Phobius"/>
    </source>
</evidence>
<feature type="transmembrane region" description="Helical" evidence="1">
    <location>
        <begin position="478"/>
        <end position="503"/>
    </location>
</feature>
<comment type="caution">
    <text evidence="2">The sequence shown here is derived from an EMBL/GenBank/DDBJ whole genome shotgun (WGS) entry which is preliminary data.</text>
</comment>
<feature type="transmembrane region" description="Helical" evidence="1">
    <location>
        <begin position="351"/>
        <end position="370"/>
    </location>
</feature>
<dbReference type="EMBL" id="JAHFVK010000001">
    <property type="protein sequence ID" value="MBT2133794.1"/>
    <property type="molecule type" value="Genomic_DNA"/>
</dbReference>
<feature type="transmembrane region" description="Helical" evidence="1">
    <location>
        <begin position="390"/>
        <end position="410"/>
    </location>
</feature>
<dbReference type="Proteomes" id="UP000811255">
    <property type="component" value="Unassembled WGS sequence"/>
</dbReference>
<keyword evidence="1" id="KW-0472">Membrane</keyword>
<keyword evidence="1" id="KW-0812">Transmembrane</keyword>
<evidence type="ECO:0000313" key="3">
    <source>
        <dbReference type="Proteomes" id="UP000811255"/>
    </source>
</evidence>
<dbReference type="PANTHER" id="PTHR30282">
    <property type="entry name" value="P-AMINOBENZOYL GLUTAMATE TRANSPORTER"/>
    <property type="match status" value="1"/>
</dbReference>
<dbReference type="Pfam" id="PF03806">
    <property type="entry name" value="ABG_transport"/>
    <property type="match status" value="1"/>
</dbReference>
<evidence type="ECO:0000313" key="2">
    <source>
        <dbReference type="EMBL" id="MBT2133794.1"/>
    </source>
</evidence>
<feature type="transmembrane region" description="Helical" evidence="1">
    <location>
        <begin position="33"/>
        <end position="55"/>
    </location>
</feature>
<proteinExistence type="predicted"/>
<feature type="transmembrane region" description="Helical" evidence="1">
    <location>
        <begin position="166"/>
        <end position="185"/>
    </location>
</feature>
<feature type="transmembrane region" description="Helical" evidence="1">
    <location>
        <begin position="308"/>
        <end position="328"/>
    </location>
</feature>
<feature type="transmembrane region" description="Helical" evidence="1">
    <location>
        <begin position="90"/>
        <end position="107"/>
    </location>
</feature>
<accession>A0ABS5W5Z4</accession>
<dbReference type="InterPro" id="IPR004697">
    <property type="entry name" value="AbgT"/>
</dbReference>
<name>A0ABS5W5Z4_9SPHN</name>
<protein>
    <submittedName>
        <fullName evidence="2">AbgT family transporter</fullName>
    </submittedName>
</protein>
<gene>
    <name evidence="2" type="ORF">KK137_05555</name>
</gene>
<organism evidence="2 3">
    <name type="scientific">Croceibacterium selenioxidans</name>
    <dbReference type="NCBI Taxonomy" id="2838833"/>
    <lineage>
        <taxon>Bacteria</taxon>
        <taxon>Pseudomonadati</taxon>
        <taxon>Pseudomonadota</taxon>
        <taxon>Alphaproteobacteria</taxon>
        <taxon>Sphingomonadales</taxon>
        <taxon>Erythrobacteraceae</taxon>
        <taxon>Croceibacterium</taxon>
    </lineage>
</organism>
<feature type="transmembrane region" description="Helical" evidence="1">
    <location>
        <begin position="128"/>
        <end position="154"/>
    </location>
</feature>
<keyword evidence="1" id="KW-1133">Transmembrane helix</keyword>
<feature type="transmembrane region" description="Helical" evidence="1">
    <location>
        <begin position="217"/>
        <end position="235"/>
    </location>
</feature>
<keyword evidence="3" id="KW-1185">Reference proteome</keyword>